<dbReference type="STRING" id="336292.SAMN05660710_02861"/>
<proteinExistence type="predicted"/>
<dbReference type="EMBL" id="FMVT01000010">
    <property type="protein sequence ID" value="SCY80958.1"/>
    <property type="molecule type" value="Genomic_DNA"/>
</dbReference>
<dbReference type="SUPFAM" id="SSF46785">
    <property type="entry name" value="Winged helix' DNA-binding domain"/>
    <property type="match status" value="1"/>
</dbReference>
<sequence>MSVAGLDVAGLSEADLRAAILAQAARLRPGTTCCPSEIARALSVDWRPLMAPLRAEAFALAADGRLVVTQRGRVVGPDAAGPIRLGRPEAEAP</sequence>
<dbReference type="Proteomes" id="UP000199502">
    <property type="component" value="Unassembled WGS sequence"/>
</dbReference>
<dbReference type="InterPro" id="IPR036388">
    <property type="entry name" value="WH-like_DNA-bd_sf"/>
</dbReference>
<evidence type="ECO:0008006" key="3">
    <source>
        <dbReference type="Google" id="ProtNLM"/>
    </source>
</evidence>
<reference evidence="1 2" key="1">
    <citation type="submission" date="2016-10" db="EMBL/GenBank/DDBJ databases">
        <authorList>
            <person name="de Groot N.N."/>
        </authorList>
    </citation>
    <scope>NUCLEOTIDE SEQUENCE [LARGE SCALE GENOMIC DNA]</scope>
    <source>
        <strain evidence="1 2">CGMCC 1.8925</strain>
    </source>
</reference>
<dbReference type="InterPro" id="IPR021660">
    <property type="entry name" value="DUF3253"/>
</dbReference>
<organism evidence="1 2">
    <name type="scientific">Paracoccus tibetensis</name>
    <dbReference type="NCBI Taxonomy" id="336292"/>
    <lineage>
        <taxon>Bacteria</taxon>
        <taxon>Pseudomonadati</taxon>
        <taxon>Pseudomonadota</taxon>
        <taxon>Alphaproteobacteria</taxon>
        <taxon>Rhodobacterales</taxon>
        <taxon>Paracoccaceae</taxon>
        <taxon>Paracoccus</taxon>
    </lineage>
</organism>
<accession>A0A1G5IZV3</accession>
<dbReference type="Gene3D" id="1.10.10.10">
    <property type="entry name" value="Winged helix-like DNA-binding domain superfamily/Winged helix DNA-binding domain"/>
    <property type="match status" value="1"/>
</dbReference>
<dbReference type="InterPro" id="IPR036390">
    <property type="entry name" value="WH_DNA-bd_sf"/>
</dbReference>
<evidence type="ECO:0000313" key="1">
    <source>
        <dbReference type="EMBL" id="SCY80958.1"/>
    </source>
</evidence>
<evidence type="ECO:0000313" key="2">
    <source>
        <dbReference type="Proteomes" id="UP000199502"/>
    </source>
</evidence>
<dbReference type="Pfam" id="PF11625">
    <property type="entry name" value="DUF3253"/>
    <property type="match status" value="1"/>
</dbReference>
<protein>
    <recommendedName>
        <fullName evidence="3">DUF3253 domain-containing protein</fullName>
    </recommendedName>
</protein>
<gene>
    <name evidence="1" type="ORF">SAMN05660710_02861</name>
</gene>
<dbReference type="AlphaFoldDB" id="A0A1G5IZV3"/>
<name>A0A1G5IZV3_9RHOB</name>
<keyword evidence="2" id="KW-1185">Reference proteome</keyword>